<dbReference type="Proteomes" id="UP000037210">
    <property type="component" value="Unassembled WGS sequence"/>
</dbReference>
<evidence type="ECO:0000313" key="4">
    <source>
        <dbReference type="Proteomes" id="UP000037210"/>
    </source>
</evidence>
<sequence length="249" mass="27810">MVERRQPGPEVEDDGMKAASDVRAEPPRDVMEGRGDAELPELEMGEPAEAPVGAAESAAFLEVDPIVKGAMVDLMKSISLRLWLVDMLLEGRIEEDHFNRLFDANMARLKLCMGRRNELLEQARDLEPIERALNESKVALAELEMKRAIGDISEGEYRAKLPALRWDIDKHEDEIAKKKREAVLLEDLTRVMSLGKIARMREMAGSCREALRAPARSLGKSCRISSETAAKVKASLKETLACLEDLRCI</sequence>
<feature type="compositionally biased region" description="Basic and acidic residues" evidence="2">
    <location>
        <begin position="14"/>
        <end position="37"/>
    </location>
</feature>
<comment type="caution">
    <text evidence="3">The sequence shown here is derived from an EMBL/GenBank/DDBJ whole genome shotgun (WGS) entry which is preliminary data.</text>
</comment>
<dbReference type="AlphaFoldDB" id="A0A0M0BMH3"/>
<dbReference type="EMBL" id="LFWZ01000061">
    <property type="protein sequence ID" value="KON29530.1"/>
    <property type="molecule type" value="Genomic_DNA"/>
</dbReference>
<evidence type="ECO:0000256" key="1">
    <source>
        <dbReference type="SAM" id="Coils"/>
    </source>
</evidence>
<reference evidence="3 4" key="1">
    <citation type="submission" date="2015-06" db="EMBL/GenBank/DDBJ databases">
        <title>New insights into the roles of widespread benthic archaea in carbon and nitrogen cycling.</title>
        <authorList>
            <person name="Lazar C.S."/>
            <person name="Baker B.J."/>
            <person name="Seitz K.W."/>
            <person name="Hyde A.S."/>
            <person name="Dick G.J."/>
            <person name="Hinrichs K.-U."/>
            <person name="Teske A.P."/>
        </authorList>
    </citation>
    <scope>NUCLEOTIDE SEQUENCE [LARGE SCALE GENOMIC DNA]</scope>
    <source>
        <strain evidence="3">DG-45</strain>
    </source>
</reference>
<evidence type="ECO:0000313" key="3">
    <source>
        <dbReference type="EMBL" id="KON29530.1"/>
    </source>
</evidence>
<feature type="coiled-coil region" evidence="1">
    <location>
        <begin position="161"/>
        <end position="188"/>
    </location>
</feature>
<name>A0A0M0BMH3_9ARCH</name>
<evidence type="ECO:0000256" key="2">
    <source>
        <dbReference type="SAM" id="MobiDB-lite"/>
    </source>
</evidence>
<proteinExistence type="predicted"/>
<accession>A0A0M0BMH3</accession>
<organism evidence="3 4">
    <name type="scientific">miscellaneous Crenarchaeota group-15 archaeon DG-45</name>
    <dbReference type="NCBI Taxonomy" id="1685127"/>
    <lineage>
        <taxon>Archaea</taxon>
        <taxon>Candidatus Bathyarchaeota</taxon>
        <taxon>MCG-15</taxon>
    </lineage>
</organism>
<keyword evidence="1" id="KW-0175">Coiled coil</keyword>
<protein>
    <recommendedName>
        <fullName evidence="5">CdvA-like coiled-coil domain-containing protein</fullName>
    </recommendedName>
</protein>
<feature type="region of interest" description="Disordered" evidence="2">
    <location>
        <begin position="1"/>
        <end position="41"/>
    </location>
</feature>
<gene>
    <name evidence="3" type="ORF">AC482_06220</name>
</gene>
<evidence type="ECO:0008006" key="5">
    <source>
        <dbReference type="Google" id="ProtNLM"/>
    </source>
</evidence>